<evidence type="ECO:0000256" key="3">
    <source>
        <dbReference type="ARBA" id="ARBA00022692"/>
    </source>
</evidence>
<dbReference type="Gene3D" id="3.30.70.100">
    <property type="match status" value="1"/>
</dbReference>
<evidence type="ECO:0000256" key="6">
    <source>
        <dbReference type="ARBA" id="ARBA00022840"/>
    </source>
</evidence>
<dbReference type="SUPFAM" id="SSF81653">
    <property type="entry name" value="Calcium ATPase, transduction domain A"/>
    <property type="match status" value="1"/>
</dbReference>
<dbReference type="CDD" id="cd02094">
    <property type="entry name" value="P-type_ATPase_Cu-like"/>
    <property type="match status" value="1"/>
</dbReference>
<dbReference type="NCBIfam" id="TIGR01511">
    <property type="entry name" value="ATPase-IB1_Cu"/>
    <property type="match status" value="1"/>
</dbReference>
<dbReference type="CDD" id="cd00371">
    <property type="entry name" value="HMA"/>
    <property type="match status" value="1"/>
</dbReference>
<dbReference type="InterPro" id="IPR036163">
    <property type="entry name" value="HMA_dom_sf"/>
</dbReference>
<comment type="caution">
    <text evidence="12">The sequence shown here is derived from an EMBL/GenBank/DDBJ whole genome shotgun (WGS) entry which is preliminary data.</text>
</comment>
<evidence type="ECO:0000256" key="9">
    <source>
        <dbReference type="ARBA" id="ARBA00023136"/>
    </source>
</evidence>
<dbReference type="InterPro" id="IPR045800">
    <property type="entry name" value="HMBD"/>
</dbReference>
<dbReference type="InterPro" id="IPR017969">
    <property type="entry name" value="Heavy-metal-associated_CS"/>
</dbReference>
<feature type="transmembrane region" description="Helical" evidence="10">
    <location>
        <begin position="196"/>
        <end position="222"/>
    </location>
</feature>
<dbReference type="Pfam" id="PF00122">
    <property type="entry name" value="E1-E2_ATPase"/>
    <property type="match status" value="1"/>
</dbReference>
<keyword evidence="9 10" id="KW-0472">Membrane</keyword>
<evidence type="ECO:0000256" key="4">
    <source>
        <dbReference type="ARBA" id="ARBA00022723"/>
    </source>
</evidence>
<dbReference type="Pfam" id="PF19335">
    <property type="entry name" value="HMBD"/>
    <property type="match status" value="1"/>
</dbReference>
<dbReference type="PRINTS" id="PR00119">
    <property type="entry name" value="CATATPASE"/>
</dbReference>
<dbReference type="InterPro" id="IPR044492">
    <property type="entry name" value="P_typ_ATPase_HD_dom"/>
</dbReference>
<dbReference type="Pfam" id="PF00403">
    <property type="entry name" value="HMA"/>
    <property type="match status" value="1"/>
</dbReference>
<feature type="transmembrane region" description="Helical" evidence="10">
    <location>
        <begin position="131"/>
        <end position="150"/>
    </location>
</feature>
<dbReference type="PROSITE" id="PS01047">
    <property type="entry name" value="HMA_1"/>
    <property type="match status" value="1"/>
</dbReference>
<organism evidence="12 13">
    <name type="scientific">Aquirufa echingensis</name>
    <dbReference type="NCBI Taxonomy" id="3096516"/>
    <lineage>
        <taxon>Bacteria</taxon>
        <taxon>Pseudomonadati</taxon>
        <taxon>Bacteroidota</taxon>
        <taxon>Cytophagia</taxon>
        <taxon>Cytophagales</taxon>
        <taxon>Flectobacillaceae</taxon>
        <taxon>Aquirufa</taxon>
    </lineage>
</organism>
<dbReference type="RefSeq" id="WP_377974996.1">
    <property type="nucleotide sequence ID" value="NZ_JBBKYA010000002.1"/>
</dbReference>
<dbReference type="Gene3D" id="3.40.1110.10">
    <property type="entry name" value="Calcium-transporting ATPase, cytoplasmic domain N"/>
    <property type="match status" value="1"/>
</dbReference>
<dbReference type="Pfam" id="PF00702">
    <property type="entry name" value="Hydrolase"/>
    <property type="match status" value="1"/>
</dbReference>
<gene>
    <name evidence="12" type="ORF">SKC38_03090</name>
</gene>
<dbReference type="Gene3D" id="3.40.50.1000">
    <property type="entry name" value="HAD superfamily/HAD-like"/>
    <property type="match status" value="1"/>
</dbReference>
<dbReference type="InterPro" id="IPR001757">
    <property type="entry name" value="P_typ_ATPase"/>
</dbReference>
<dbReference type="PRINTS" id="PR00943">
    <property type="entry name" value="CUATPASE"/>
</dbReference>
<dbReference type="Gene3D" id="2.70.150.10">
    <property type="entry name" value="Calcium-transporting ATPase, cytoplasmic transduction domain A"/>
    <property type="match status" value="1"/>
</dbReference>
<name>A0ABW6CZ13_9BACT</name>
<dbReference type="InterPro" id="IPR023299">
    <property type="entry name" value="ATPase_P-typ_cyto_dom_N"/>
</dbReference>
<dbReference type="InterPro" id="IPR036412">
    <property type="entry name" value="HAD-like_sf"/>
</dbReference>
<dbReference type="NCBIfam" id="TIGR01512">
    <property type="entry name" value="ATPase-IB2_Cd"/>
    <property type="match status" value="1"/>
</dbReference>
<dbReference type="PANTHER" id="PTHR43520">
    <property type="entry name" value="ATP7, ISOFORM B"/>
    <property type="match status" value="1"/>
</dbReference>
<evidence type="ECO:0000256" key="2">
    <source>
        <dbReference type="ARBA" id="ARBA00006024"/>
    </source>
</evidence>
<dbReference type="EMBL" id="JBBKYA010000002">
    <property type="protein sequence ID" value="MFD3275206.1"/>
    <property type="molecule type" value="Genomic_DNA"/>
</dbReference>
<sequence length="789" mass="85891">MKHVYPISGMSCDSCRTHVEKALNSLDGVHATVDLAKAEAIIESDRHVSLTELENALLLQGGNYHIGQKPLPKFSPKISLAGAVYYCPMHCEGDKLYDKPGNCPVCGMDLVARPGQVDENQKTYQQLSRKLIIAVAFTFPIFLISMSEMIPGNPLFQWASMLTWNWIEMVLSLPVVFYATWMFFERTWTSLKTGNLNMFTLIGIGAGAAWLFSMVALIFPHWFPVQFQGHHGTVFVYFEASTVILTLVLLGQVLEARAHGKTNEAIRELVKLVPNEATLLRDGKEHIVPIDQIVIGDLIRVKPGEKIPVDGMLQAGSRASVDESMLSGEPIPVDKSEGDLVRAGSINGNSSFILQTQKVGAETLLAQIIELVHQASSSKAPIQKLADTISSYFVPLVLLSSVVTFLIWFFVADSNAFSFAFVNAIAVLIIACPCALGLATPMSVMVGVGKGAQHGILIKHAEALEQLAQIDVVLVDKTGTLTEGKPSIERLLVSDHAMEEKEIWQLIYSLNRLSEHPLAKASVHFAQELGINAYDVNDFEALLGKGVQGQIKGQNYVIGNQRLLTEMKINIPVSLFRQVAEAQKQGKTISYLANEQVAIAAMVISDRIKSSSSEAIAELQTAKIAVIMLTGDNQETADLVGKSLGLDAWKAQMLPAAKLDEIIRLQQEGNKVAMVGDGINDAPALTQADIGIAMGTGTDVAMESAEITLIKGDLRDIAKARKLSQQVLRNIKENLFFALAYNVIGIPIAAGLLYPYFGILLSPMLAALAMSFSSVSVISNALRLRRMKL</sequence>
<feature type="transmembrane region" description="Helical" evidence="10">
    <location>
        <begin position="763"/>
        <end position="782"/>
    </location>
</feature>
<feature type="transmembrane region" description="Helical" evidence="10">
    <location>
        <begin position="234"/>
        <end position="254"/>
    </location>
</feature>
<dbReference type="InterPro" id="IPR023298">
    <property type="entry name" value="ATPase_P-typ_TM_dom_sf"/>
</dbReference>
<protein>
    <submittedName>
        <fullName evidence="12">Heavy metal translocating P-type ATPase</fullName>
    </submittedName>
</protein>
<comment type="similarity">
    <text evidence="2 10">Belongs to the cation transport ATPase (P-type) (TC 3.A.3) family. Type IB subfamily.</text>
</comment>
<comment type="subcellular location">
    <subcellularLocation>
        <location evidence="10">Cell membrane</location>
    </subcellularLocation>
    <subcellularLocation>
        <location evidence="1">Endomembrane system</location>
        <topology evidence="1">Multi-pass membrane protein</topology>
    </subcellularLocation>
</comment>
<evidence type="ECO:0000259" key="11">
    <source>
        <dbReference type="PROSITE" id="PS50846"/>
    </source>
</evidence>
<proteinExistence type="inferred from homology"/>
<dbReference type="InterPro" id="IPR018303">
    <property type="entry name" value="ATPase_P-typ_P_site"/>
</dbReference>
<evidence type="ECO:0000256" key="8">
    <source>
        <dbReference type="ARBA" id="ARBA00022989"/>
    </source>
</evidence>
<dbReference type="SFLD" id="SFLDS00003">
    <property type="entry name" value="Haloacid_Dehalogenase"/>
    <property type="match status" value="1"/>
</dbReference>
<keyword evidence="5 10" id="KW-0547">Nucleotide-binding</keyword>
<keyword evidence="10" id="KW-1003">Cell membrane</keyword>
<feature type="transmembrane region" description="Helical" evidence="10">
    <location>
        <begin position="162"/>
        <end position="184"/>
    </location>
</feature>
<keyword evidence="6 10" id="KW-0067">ATP-binding</keyword>
<keyword evidence="3 10" id="KW-0812">Transmembrane</keyword>
<dbReference type="SUPFAM" id="SSF81665">
    <property type="entry name" value="Calcium ATPase, transmembrane domain M"/>
    <property type="match status" value="1"/>
</dbReference>
<feature type="transmembrane region" description="Helical" evidence="10">
    <location>
        <begin position="735"/>
        <end position="757"/>
    </location>
</feature>
<keyword evidence="4 10" id="KW-0479">Metal-binding</keyword>
<evidence type="ECO:0000313" key="13">
    <source>
        <dbReference type="Proteomes" id="UP001598114"/>
    </source>
</evidence>
<keyword evidence="7" id="KW-1278">Translocase</keyword>
<dbReference type="SFLD" id="SFLDF00027">
    <property type="entry name" value="p-type_atpase"/>
    <property type="match status" value="1"/>
</dbReference>
<dbReference type="Proteomes" id="UP001598114">
    <property type="component" value="Unassembled WGS sequence"/>
</dbReference>
<dbReference type="SUPFAM" id="SSF56784">
    <property type="entry name" value="HAD-like"/>
    <property type="match status" value="1"/>
</dbReference>
<dbReference type="InterPro" id="IPR023214">
    <property type="entry name" value="HAD_sf"/>
</dbReference>
<dbReference type="SUPFAM" id="SSF55008">
    <property type="entry name" value="HMA, heavy metal-associated domain"/>
    <property type="match status" value="1"/>
</dbReference>
<dbReference type="InterPro" id="IPR006121">
    <property type="entry name" value="HMA_dom"/>
</dbReference>
<dbReference type="InterPro" id="IPR059000">
    <property type="entry name" value="ATPase_P-type_domA"/>
</dbReference>
<feature type="transmembrane region" description="Helical" evidence="10">
    <location>
        <begin position="417"/>
        <end position="440"/>
    </location>
</feature>
<evidence type="ECO:0000256" key="10">
    <source>
        <dbReference type="RuleBase" id="RU362081"/>
    </source>
</evidence>
<evidence type="ECO:0000256" key="7">
    <source>
        <dbReference type="ARBA" id="ARBA00022967"/>
    </source>
</evidence>
<accession>A0ABW6CZ13</accession>
<reference evidence="12 13" key="1">
    <citation type="submission" date="2024-03" db="EMBL/GenBank/DDBJ databases">
        <title>Aquirufa genome sequencing.</title>
        <authorList>
            <person name="Pitt A."/>
            <person name="Hahn M.W."/>
        </authorList>
    </citation>
    <scope>NUCLEOTIDE SEQUENCE [LARGE SCALE GENOMIC DNA]</scope>
    <source>
        <strain evidence="12 13">PLAD-142S6K</strain>
    </source>
</reference>
<dbReference type="PROSITE" id="PS50846">
    <property type="entry name" value="HMA_2"/>
    <property type="match status" value="1"/>
</dbReference>
<dbReference type="InterPro" id="IPR008250">
    <property type="entry name" value="ATPase_P-typ_transduc_dom_A_sf"/>
</dbReference>
<keyword evidence="13" id="KW-1185">Reference proteome</keyword>
<evidence type="ECO:0000256" key="1">
    <source>
        <dbReference type="ARBA" id="ARBA00004127"/>
    </source>
</evidence>
<dbReference type="SFLD" id="SFLDG00002">
    <property type="entry name" value="C1.7:_P-type_atpase_like"/>
    <property type="match status" value="1"/>
</dbReference>
<feature type="domain" description="HMA" evidence="11">
    <location>
        <begin position="1"/>
        <end position="62"/>
    </location>
</feature>
<evidence type="ECO:0000313" key="12">
    <source>
        <dbReference type="EMBL" id="MFD3275206.1"/>
    </source>
</evidence>
<keyword evidence="8 10" id="KW-1133">Transmembrane helix</keyword>
<dbReference type="PANTHER" id="PTHR43520:SF8">
    <property type="entry name" value="P-TYPE CU(+) TRANSPORTER"/>
    <property type="match status" value="1"/>
</dbReference>
<dbReference type="NCBIfam" id="TIGR01525">
    <property type="entry name" value="ATPase-IB_hvy"/>
    <property type="match status" value="1"/>
</dbReference>
<evidence type="ECO:0000256" key="5">
    <source>
        <dbReference type="ARBA" id="ARBA00022741"/>
    </source>
</evidence>
<dbReference type="InterPro" id="IPR027256">
    <property type="entry name" value="P-typ_ATPase_IB"/>
</dbReference>
<feature type="transmembrane region" description="Helical" evidence="10">
    <location>
        <begin position="392"/>
        <end position="411"/>
    </location>
</feature>
<dbReference type="NCBIfam" id="TIGR01494">
    <property type="entry name" value="ATPase_P-type"/>
    <property type="match status" value="1"/>
</dbReference>
<dbReference type="PROSITE" id="PS00154">
    <property type="entry name" value="ATPASE_E1_E2"/>
    <property type="match status" value="1"/>
</dbReference>